<sequence>MAEVAVTDADYLQSPALERGSRSPSPTSESERSVSPSAGEWPWDTIKSILARPDDVVSTARKAENIYLQLRHDDDPHTPPQFLHEQHRWHRVIRRIIRKATRKSGTLLEYIQTVAAEFRAAAEPSLQVIGKRKLDAENDSGSELEDVFKFAPFEGTPAREWSRQLSGTKDEELEPPPSKQRRLRDDPSYARVSKLLKQFRASSSAEVIRFRLDSLFVPGTPFLPAWDTLDSWKLFPKIQKYLKVFVCGEHGIRRVPPDVFPNLLLYLNGQLHKLDDTFSARLGKLRDVADIMHVIGPPGSGKTRILAELACEEWCLFFSCAHGPYQAHGSADVVRAIKLLTSRAHSTLETNQRFEPLVMLQPGDYDDFDDSVVKCVMDRWTSNAELVEHAFLIVILARLVVLEMFHVAWTQSVATCAKTAKTPISEEEAKRIWAIFQLYPTLPGDAGDIFESIMSYFLSAHPHSLREGVRVRLDVLEANGVLVHRILLDDLESIAMKWPGAFGLCQEDPPIQPDNAAALHDISRTLLTPVLRCFKSAFPGTPLVLAGTKITEDSVNVVFPKASETDAGTQAPPVSAARSTVVQTVTDLGGRFSEARLREVLCKSFGYGGFIESLSPSLYRDIFYWLPGRHMFSITFIRFAMHMGPEAMPRVLNSIVGQLTGTFPNLDLPNIPEMKLKPLIPQSAAERKWLIEDTKLMHNIAHVVVVWLLNSRLPSVGDDDLNIVKHGFGHLVADAGRPAKGRSVEVSENLVAASLTNLLDTEHRESSIQAVLNRHLSDPNPTIMGFAAEDVFAYQFWKTFTVPGEKDKGTPMGDVFDFCYLPPPWANRKARLIGVWKVHNKGAKPELVTQELTTRLAWGTNSPEGTVNWFASGGAAALRIPMLKPDNHCGPDIIFGLLLDNGEQLLVFVQCKCWSRKHYKGDIHAAVRKLSPEGVYSTKADDRRNFIKALRRLIPEKDSNLEMTYGKTFKVPAGNGHSNKEPEFPILRVLAAFEETLAWPDMTPGTMGRYPLARLSPAFMTATKKRFASFEAAAERAKNMNA</sequence>
<feature type="compositionally biased region" description="Low complexity" evidence="1">
    <location>
        <begin position="22"/>
        <end position="37"/>
    </location>
</feature>
<dbReference type="OrthoDB" id="2393824at2759"/>
<evidence type="ECO:0000313" key="3">
    <source>
        <dbReference type="Proteomes" id="UP000077266"/>
    </source>
</evidence>
<proteinExistence type="predicted"/>
<evidence type="ECO:0000256" key="1">
    <source>
        <dbReference type="SAM" id="MobiDB-lite"/>
    </source>
</evidence>
<dbReference type="AlphaFoldDB" id="A0A165L4P9"/>
<evidence type="ECO:0000313" key="2">
    <source>
        <dbReference type="EMBL" id="KZV97344.1"/>
    </source>
</evidence>
<keyword evidence="3" id="KW-1185">Reference proteome</keyword>
<organism evidence="2 3">
    <name type="scientific">Exidia glandulosa HHB12029</name>
    <dbReference type="NCBI Taxonomy" id="1314781"/>
    <lineage>
        <taxon>Eukaryota</taxon>
        <taxon>Fungi</taxon>
        <taxon>Dikarya</taxon>
        <taxon>Basidiomycota</taxon>
        <taxon>Agaricomycotina</taxon>
        <taxon>Agaricomycetes</taxon>
        <taxon>Auriculariales</taxon>
        <taxon>Exidiaceae</taxon>
        <taxon>Exidia</taxon>
    </lineage>
</organism>
<feature type="region of interest" description="Disordered" evidence="1">
    <location>
        <begin position="159"/>
        <end position="186"/>
    </location>
</feature>
<dbReference type="InParanoid" id="A0A165L4P9"/>
<gene>
    <name evidence="2" type="ORF">EXIGLDRAFT_731051</name>
</gene>
<name>A0A165L4P9_EXIGL</name>
<accession>A0A165L4P9</accession>
<protein>
    <submittedName>
        <fullName evidence="2">Uncharacterized protein</fullName>
    </submittedName>
</protein>
<reference evidence="2 3" key="1">
    <citation type="journal article" date="2016" name="Mol. Biol. Evol.">
        <title>Comparative Genomics of Early-Diverging Mushroom-Forming Fungi Provides Insights into the Origins of Lignocellulose Decay Capabilities.</title>
        <authorList>
            <person name="Nagy L.G."/>
            <person name="Riley R."/>
            <person name="Tritt A."/>
            <person name="Adam C."/>
            <person name="Daum C."/>
            <person name="Floudas D."/>
            <person name="Sun H."/>
            <person name="Yadav J.S."/>
            <person name="Pangilinan J."/>
            <person name="Larsson K.H."/>
            <person name="Matsuura K."/>
            <person name="Barry K."/>
            <person name="Labutti K."/>
            <person name="Kuo R."/>
            <person name="Ohm R.A."/>
            <person name="Bhattacharya S.S."/>
            <person name="Shirouzu T."/>
            <person name="Yoshinaga Y."/>
            <person name="Martin F.M."/>
            <person name="Grigoriev I.V."/>
            <person name="Hibbett D.S."/>
        </authorList>
    </citation>
    <scope>NUCLEOTIDE SEQUENCE [LARGE SCALE GENOMIC DNA]</scope>
    <source>
        <strain evidence="2 3">HHB12029</strain>
    </source>
</reference>
<dbReference type="EMBL" id="KV425931">
    <property type="protein sequence ID" value="KZV97344.1"/>
    <property type="molecule type" value="Genomic_DNA"/>
</dbReference>
<feature type="region of interest" description="Disordered" evidence="1">
    <location>
        <begin position="1"/>
        <end position="39"/>
    </location>
</feature>
<dbReference type="Proteomes" id="UP000077266">
    <property type="component" value="Unassembled WGS sequence"/>
</dbReference>